<feature type="modified residue" description="N6-(pyridoxal phosphate)lysine" evidence="10">
    <location>
        <position position="105"/>
    </location>
</feature>
<evidence type="ECO:0000256" key="6">
    <source>
        <dbReference type="ARBA" id="ARBA00049144"/>
    </source>
</evidence>
<dbReference type="InterPro" id="IPR036052">
    <property type="entry name" value="TrpB-like_PALP_sf"/>
</dbReference>
<evidence type="ECO:0000256" key="1">
    <source>
        <dbReference type="ARBA" id="ARBA00001933"/>
    </source>
</evidence>
<dbReference type="Gene3D" id="3.40.50.1100">
    <property type="match status" value="2"/>
</dbReference>
<dbReference type="UniPathway" id="UPA00050">
    <property type="reaction ID" value="UER00065"/>
</dbReference>
<evidence type="ECO:0000256" key="7">
    <source>
        <dbReference type="NCBIfam" id="TIGR00260"/>
    </source>
</evidence>
<comment type="cofactor">
    <cofactor evidence="1 8 9">
        <name>pyridoxal 5'-phosphate</name>
        <dbReference type="ChEBI" id="CHEBI:597326"/>
    </cofactor>
</comment>
<dbReference type="SUPFAM" id="SSF53686">
    <property type="entry name" value="Tryptophan synthase beta subunit-like PLP-dependent enzymes"/>
    <property type="match status" value="1"/>
</dbReference>
<dbReference type="PANTHER" id="PTHR48078:SF6">
    <property type="entry name" value="L-THREONINE DEHYDRATASE CATABOLIC TDCB"/>
    <property type="match status" value="1"/>
</dbReference>
<protein>
    <recommendedName>
        <fullName evidence="3 7">Threonine synthase</fullName>
        <ecNumber evidence="7 8">4.2.3.1</ecNumber>
    </recommendedName>
</protein>
<dbReference type="GO" id="GO:0009088">
    <property type="term" value="P:threonine biosynthetic process"/>
    <property type="evidence" value="ECO:0007669"/>
    <property type="project" value="UniProtKB-UniRule"/>
</dbReference>
<comment type="caution">
    <text evidence="12">The sequence shown here is derived from an EMBL/GenBank/DDBJ whole genome shotgun (WGS) entry which is preliminary data.</text>
</comment>
<reference evidence="12 13" key="1">
    <citation type="submission" date="2018-10" db="EMBL/GenBank/DDBJ databases">
        <title>Anaerotruncus faecis sp. nov., isolated from human feces.</title>
        <authorList>
            <person name="Wang Y.-J."/>
        </authorList>
    </citation>
    <scope>NUCLEOTIDE SEQUENCE [LARGE SCALE GENOMIC DNA]</scope>
    <source>
        <strain evidence="12 13">22A2-44</strain>
    </source>
</reference>
<proteinExistence type="inferred from homology"/>
<dbReference type="InterPro" id="IPR004450">
    <property type="entry name" value="Thr_synthase-like"/>
</dbReference>
<comment type="pathway">
    <text evidence="8">Amino-acid biosynthesis; L-threonine biosynthesis; L-threonine from L-aspartate: step 5/5.</text>
</comment>
<dbReference type="Proteomes" id="UP000276301">
    <property type="component" value="Unassembled WGS sequence"/>
</dbReference>
<comment type="function">
    <text evidence="8">Catalyzes the gamma-elimination of phosphate from L-phosphohomoserine and the beta-addition of water to produce L-threonine.</text>
</comment>
<evidence type="ECO:0000256" key="9">
    <source>
        <dbReference type="PIRSR" id="PIRSR038945-1"/>
    </source>
</evidence>
<feature type="binding site" evidence="9">
    <location>
        <position position="131"/>
    </location>
    <ligand>
        <name>pyridoxal 5'-phosphate</name>
        <dbReference type="ChEBI" id="CHEBI:597326"/>
    </ligand>
</feature>
<dbReference type="GO" id="GO:0006565">
    <property type="term" value="P:L-serine catabolic process"/>
    <property type="evidence" value="ECO:0007669"/>
    <property type="project" value="TreeGrafter"/>
</dbReference>
<feature type="binding site" evidence="9">
    <location>
        <position position="374"/>
    </location>
    <ligand>
        <name>pyridoxal 5'-phosphate</name>
        <dbReference type="ChEBI" id="CHEBI:597326"/>
    </ligand>
</feature>
<sequence length="412" mass="43941">MGNYSLVCRSCGERCEGDAYRCPSCGGILNTEYPFDRRDALCSALRNARQYWDYEPFFPIGRECEKVTMGEGFTPLVPAPGIARAFGIRQMSIKNEGLNPTGTFKDRCMSISISKAKALGASAVVIGSAGNAGAAAAAYAARAGIPCYVMVPTSTPPERVAQIQLYGARVILVRGSVTDCIDLIARVYRERGWHNVTTASAYNPFQADSEKAIAYEMAKASGWEVPDWLFVPIGGGGILSGIYRGYLDLFRLGLVKKLPRMVGTQEEGCCAVVNAFRAGRKPAQIERVENPAGIAVAIADAYPLDGETALQAIYDSGGYSESVSSAEILEAQRLLGRTEGIFAEAASSTTLAAAKKLREKGVVQAGDSVACVVTGSGLKDLQLAARHMPRPAEVEIDPEQLNRAVDGMEAAV</sequence>
<dbReference type="NCBIfam" id="TIGR00260">
    <property type="entry name" value="thrC"/>
    <property type="match status" value="1"/>
</dbReference>
<keyword evidence="8" id="KW-0028">Amino-acid biosynthesis</keyword>
<evidence type="ECO:0000313" key="12">
    <source>
        <dbReference type="EMBL" id="RLL13823.1"/>
    </source>
</evidence>
<dbReference type="EMBL" id="RCHT01000002">
    <property type="protein sequence ID" value="RLL13823.1"/>
    <property type="molecule type" value="Genomic_DNA"/>
</dbReference>
<keyword evidence="13" id="KW-1185">Reference proteome</keyword>
<dbReference type="EC" id="4.2.3.1" evidence="7 8"/>
<dbReference type="GO" id="GO:0003941">
    <property type="term" value="F:L-serine ammonia-lyase activity"/>
    <property type="evidence" value="ECO:0007669"/>
    <property type="project" value="TreeGrafter"/>
</dbReference>
<keyword evidence="8" id="KW-0791">Threonine biosynthesis</keyword>
<keyword evidence="5 8" id="KW-0456">Lyase</keyword>
<comment type="catalytic activity">
    <reaction evidence="6 8">
        <text>O-phospho-L-homoserine + H2O = L-threonine + phosphate</text>
        <dbReference type="Rhea" id="RHEA:10840"/>
        <dbReference type="ChEBI" id="CHEBI:15377"/>
        <dbReference type="ChEBI" id="CHEBI:43474"/>
        <dbReference type="ChEBI" id="CHEBI:57590"/>
        <dbReference type="ChEBI" id="CHEBI:57926"/>
        <dbReference type="EC" id="4.2.3.1"/>
    </reaction>
</comment>
<dbReference type="RefSeq" id="WP_121586045.1">
    <property type="nucleotide sequence ID" value="NZ_RCHT01000002.1"/>
</dbReference>
<dbReference type="Pfam" id="PF00291">
    <property type="entry name" value="PALP"/>
    <property type="match status" value="1"/>
</dbReference>
<evidence type="ECO:0000256" key="4">
    <source>
        <dbReference type="ARBA" id="ARBA00022898"/>
    </source>
</evidence>
<dbReference type="GO" id="GO:0009097">
    <property type="term" value="P:isoleucine biosynthetic process"/>
    <property type="evidence" value="ECO:0007669"/>
    <property type="project" value="TreeGrafter"/>
</dbReference>
<organism evidence="12 13">
    <name type="scientific">Anaerotruncus massiliensis</name>
    <name type="common">ex Liu et al. 2021</name>
    <dbReference type="NCBI Taxonomy" id="2321404"/>
    <lineage>
        <taxon>Bacteria</taxon>
        <taxon>Bacillati</taxon>
        <taxon>Bacillota</taxon>
        <taxon>Clostridia</taxon>
        <taxon>Eubacteriales</taxon>
        <taxon>Oscillospiraceae</taxon>
        <taxon>Anaerotruncus</taxon>
    </lineage>
</organism>
<accession>A0A498D187</accession>
<name>A0A498D187_9FIRM</name>
<dbReference type="PANTHER" id="PTHR48078">
    <property type="entry name" value="THREONINE DEHYDRATASE, MITOCHONDRIAL-RELATED"/>
    <property type="match status" value="1"/>
</dbReference>
<evidence type="ECO:0000256" key="5">
    <source>
        <dbReference type="ARBA" id="ARBA00023239"/>
    </source>
</evidence>
<keyword evidence="4 8" id="KW-0663">Pyridoxal phosphate</keyword>
<evidence type="ECO:0000256" key="2">
    <source>
        <dbReference type="ARBA" id="ARBA00005517"/>
    </source>
</evidence>
<dbReference type="InterPro" id="IPR050147">
    <property type="entry name" value="Ser/Thr_Dehydratase"/>
</dbReference>
<dbReference type="InterPro" id="IPR026260">
    <property type="entry name" value="Thr_Synthase_bac/arc"/>
</dbReference>
<dbReference type="PIRSF" id="PIRSF038945">
    <property type="entry name" value="Thr_synthase"/>
    <property type="match status" value="1"/>
</dbReference>
<dbReference type="GO" id="GO:0004794">
    <property type="term" value="F:threonine deaminase activity"/>
    <property type="evidence" value="ECO:0007669"/>
    <property type="project" value="TreeGrafter"/>
</dbReference>
<evidence type="ECO:0000256" key="8">
    <source>
        <dbReference type="PIRNR" id="PIRNR038945"/>
    </source>
</evidence>
<gene>
    <name evidence="12" type="primary">thrC</name>
    <name evidence="12" type="ORF">D4A47_02740</name>
</gene>
<evidence type="ECO:0000259" key="11">
    <source>
        <dbReference type="Pfam" id="PF00291"/>
    </source>
</evidence>
<dbReference type="InterPro" id="IPR001926">
    <property type="entry name" value="TrpB-like_PALP"/>
</dbReference>
<comment type="similarity">
    <text evidence="2 8">Belongs to the threonine synthase family.</text>
</comment>
<evidence type="ECO:0000313" key="13">
    <source>
        <dbReference type="Proteomes" id="UP000276301"/>
    </source>
</evidence>
<dbReference type="AlphaFoldDB" id="A0A498D187"/>
<evidence type="ECO:0000256" key="3">
    <source>
        <dbReference type="ARBA" id="ARBA00018679"/>
    </source>
</evidence>
<dbReference type="GO" id="GO:0004795">
    <property type="term" value="F:threonine synthase activity"/>
    <property type="evidence" value="ECO:0007669"/>
    <property type="project" value="UniProtKB-UniRule"/>
</dbReference>
<evidence type="ECO:0000256" key="10">
    <source>
        <dbReference type="PIRSR" id="PIRSR038945-2"/>
    </source>
</evidence>
<feature type="domain" description="Tryptophan synthase beta chain-like PALP" evidence="11">
    <location>
        <begin position="67"/>
        <end position="375"/>
    </location>
</feature>
<dbReference type="GO" id="GO:0006567">
    <property type="term" value="P:L-threonine catabolic process"/>
    <property type="evidence" value="ECO:0007669"/>
    <property type="project" value="TreeGrafter"/>
</dbReference>